<dbReference type="EMBL" id="FPBZ01000006">
    <property type="protein sequence ID" value="SFU53873.1"/>
    <property type="molecule type" value="Genomic_DNA"/>
</dbReference>
<gene>
    <name evidence="1" type="ORF">SAMN05216417_106128</name>
</gene>
<evidence type="ECO:0000313" key="2">
    <source>
        <dbReference type="Proteomes" id="UP000182649"/>
    </source>
</evidence>
<proteinExistence type="predicted"/>
<dbReference type="Proteomes" id="UP000182649">
    <property type="component" value="Unassembled WGS sequence"/>
</dbReference>
<sequence>MLQPWQNVQSERKRGLPPAFHLLHDISNNSEETGGISGLQDQGIEVWRAAYRSYLPILSCYAGNETTGR</sequence>
<protein>
    <submittedName>
        <fullName evidence="1">Uncharacterized protein</fullName>
    </submittedName>
</protein>
<evidence type="ECO:0000313" key="1">
    <source>
        <dbReference type="EMBL" id="SFU53873.1"/>
    </source>
</evidence>
<dbReference type="AlphaFoldDB" id="A0A1I7GZM0"/>
<accession>A0A1I7GZM0</accession>
<reference evidence="1 2" key="1">
    <citation type="submission" date="2016-10" db="EMBL/GenBank/DDBJ databases">
        <authorList>
            <person name="de Groot N.N."/>
        </authorList>
    </citation>
    <scope>NUCLEOTIDE SEQUENCE [LARGE SCALE GENOMIC DNA]</scope>
    <source>
        <strain evidence="1 2">Nl14</strain>
    </source>
</reference>
<name>A0A1I7GZM0_9PROT</name>
<organism evidence="1 2">
    <name type="scientific">Nitrosospira multiformis</name>
    <dbReference type="NCBI Taxonomy" id="1231"/>
    <lineage>
        <taxon>Bacteria</taxon>
        <taxon>Pseudomonadati</taxon>
        <taxon>Pseudomonadota</taxon>
        <taxon>Betaproteobacteria</taxon>
        <taxon>Nitrosomonadales</taxon>
        <taxon>Nitrosomonadaceae</taxon>
        <taxon>Nitrosospira</taxon>
    </lineage>
</organism>